<dbReference type="InterPro" id="IPR011050">
    <property type="entry name" value="Pectin_lyase_fold/virulence"/>
</dbReference>
<reference evidence="1 2" key="1">
    <citation type="submission" date="2020-08" db="EMBL/GenBank/DDBJ databases">
        <title>Genome sequencing of Purple Non-Sulfur Bacteria from various extreme environments.</title>
        <authorList>
            <person name="Mayer M."/>
        </authorList>
    </citation>
    <scope>NUCLEOTIDE SEQUENCE [LARGE SCALE GENOMIC DNA]</scope>
    <source>
        <strain evidence="1 2">JA131</strain>
    </source>
</reference>
<evidence type="ECO:0008006" key="3">
    <source>
        <dbReference type="Google" id="ProtNLM"/>
    </source>
</evidence>
<comment type="caution">
    <text evidence="1">The sequence shown here is derived from an EMBL/GenBank/DDBJ whole genome shotgun (WGS) entry which is preliminary data.</text>
</comment>
<dbReference type="RefSeq" id="WP_184044525.1">
    <property type="nucleotide sequence ID" value="NZ_JACIGK010000012.1"/>
</dbReference>
<sequence length="634" mass="65205">MPAQRIVEFDTWRAGYQGAAVHIRKAGLTDLAAVYMDEALTAAAANPQILIPRTDPDGTQYGKFAVPLYTVDDYYLDMTPAGPTGVQRVPLTSLDGGEASGALVTSAGGTVARALAARAADIVHALDHGALDETSTAANTNTLQAAIGVAAARGAGAVHVPPGTYRINALSVPQGVVLTGAGRGASVLVSQLADAVVTVTGDQAGLADLTLDGVNLVTGGVGVVSDSVSGLILRRVGLRRFDVALRHRGGFDHRYEDLVLSACGAGARFLGEDHDGAGTTFTGLRWTGGRVETTTQGAAILFEAVDRPVDHNTLAHVEILDNVGPEGIKLVGAQFTTLERCAWEGNVNILSVTDGTHPELTDREVLSLRVLGGGMADGAVTLDGLCQDVVLESVEIVGVDFVMTTPAHNVLLKNCTEYGATVSGSEPRKLTRFRDINRGGVVGITTDGTPEVAWTLALKPGEVVHLEVRATARALNNATECAAYHLEQAARRPGSTLTYDNRTQAFSVGATLQGADSRATAAIVAVSESGTTGTLTLHDVDGAFQDNEIIAEVGGEAGGGAGDGAGGSAQVNGALDHAPVALMGAKVSHMARTNGTASAWGGVAIGASAHEIQVTVDGDADDAVEWRVETRVVL</sequence>
<organism evidence="1 2">
    <name type="scientific">Roseospira visakhapatnamensis</name>
    <dbReference type="NCBI Taxonomy" id="390880"/>
    <lineage>
        <taxon>Bacteria</taxon>
        <taxon>Pseudomonadati</taxon>
        <taxon>Pseudomonadota</taxon>
        <taxon>Alphaproteobacteria</taxon>
        <taxon>Rhodospirillales</taxon>
        <taxon>Rhodospirillaceae</taxon>
        <taxon>Roseospira</taxon>
    </lineage>
</organism>
<gene>
    <name evidence="1" type="ORF">GGD89_001928</name>
</gene>
<dbReference type="SUPFAM" id="SSF51126">
    <property type="entry name" value="Pectin lyase-like"/>
    <property type="match status" value="1"/>
</dbReference>
<proteinExistence type="predicted"/>
<accession>A0A7W6WAB3</accession>
<dbReference type="InterPro" id="IPR012334">
    <property type="entry name" value="Pectin_lyas_fold"/>
</dbReference>
<name>A0A7W6WAB3_9PROT</name>
<keyword evidence="2" id="KW-1185">Reference proteome</keyword>
<dbReference type="AlphaFoldDB" id="A0A7W6WAB3"/>
<protein>
    <recommendedName>
        <fullName evidence="3">Pectate lyase-like protein</fullName>
    </recommendedName>
</protein>
<evidence type="ECO:0000313" key="1">
    <source>
        <dbReference type="EMBL" id="MBB4266297.1"/>
    </source>
</evidence>
<dbReference type="Proteomes" id="UP000554286">
    <property type="component" value="Unassembled WGS sequence"/>
</dbReference>
<dbReference type="EMBL" id="JACIGK010000012">
    <property type="protein sequence ID" value="MBB4266297.1"/>
    <property type="molecule type" value="Genomic_DNA"/>
</dbReference>
<evidence type="ECO:0000313" key="2">
    <source>
        <dbReference type="Proteomes" id="UP000554286"/>
    </source>
</evidence>
<dbReference type="Gene3D" id="2.160.20.10">
    <property type="entry name" value="Single-stranded right-handed beta-helix, Pectin lyase-like"/>
    <property type="match status" value="1"/>
</dbReference>